<dbReference type="Proteomes" id="UP000293465">
    <property type="component" value="Unassembled WGS sequence"/>
</dbReference>
<evidence type="ECO:0000313" key="2">
    <source>
        <dbReference type="Proteomes" id="UP000293465"/>
    </source>
</evidence>
<name>A0A4Q5K7Y8_9GAMM</name>
<sequence length="364" mass="40852">MRNHTLTSLVAHLPVDTIDNHHPLPYEFGQVDTAQTNYYFQAIRAMLLDDEVASDVELRHATAMTIPFIISGSDADVTFAKQVLDDFDLDDLMEQMLRATEFGFQPIEMFWEKQDGLYVPVNSEPKRPEQFRLKKDGSVFYANYTYQMQSPPMGKIISVVRDQSSERPYGKSVLESLWAIWQSKWISWANIERLGEKYAIPSVAALVPSATSQDQLGAVAENLAPIENGSSVALAGVSDVKMLTVSGKVTELLEIITAIDTKISKTITGQTLTSNTQAHGSRALGEVHERAAMRISMKDAKMVFKHLNKTLFKWIFEFNNRPGKIKISVDKEKYQELVDKVTSDSSVEKIELSDVKGSEHLCIL</sequence>
<dbReference type="RefSeq" id="WP_130088356.1">
    <property type="nucleotide sequence ID" value="NZ_SEZJ01000028.1"/>
</dbReference>
<comment type="caution">
    <text evidence="1">The sequence shown here is derived from an EMBL/GenBank/DDBJ whole genome shotgun (WGS) entry which is preliminary data.</text>
</comment>
<organism evidence="1 2">
    <name type="scientific">Aliivibrio finisterrensis</name>
    <dbReference type="NCBI Taxonomy" id="511998"/>
    <lineage>
        <taxon>Bacteria</taxon>
        <taxon>Pseudomonadati</taxon>
        <taxon>Pseudomonadota</taxon>
        <taxon>Gammaproteobacteria</taxon>
        <taxon>Vibrionales</taxon>
        <taxon>Vibrionaceae</taxon>
        <taxon>Aliivibrio</taxon>
    </lineage>
</organism>
<gene>
    <name evidence="1" type="ORF">ERW49_18615</name>
</gene>
<evidence type="ECO:0000313" key="1">
    <source>
        <dbReference type="EMBL" id="RYU41901.1"/>
    </source>
</evidence>
<dbReference type="AlphaFoldDB" id="A0A4Q5K7Y8"/>
<dbReference type="InterPro" id="IPR009279">
    <property type="entry name" value="Portal_Mu"/>
</dbReference>
<dbReference type="EMBL" id="SEZJ01000028">
    <property type="protein sequence ID" value="RYU41901.1"/>
    <property type="molecule type" value="Genomic_DNA"/>
</dbReference>
<protein>
    <submittedName>
        <fullName evidence="1">DUF935 family protein</fullName>
    </submittedName>
</protein>
<dbReference type="GeneID" id="56277077"/>
<accession>A0A4Q5K7Y8</accession>
<proteinExistence type="predicted"/>
<dbReference type="Pfam" id="PF06074">
    <property type="entry name" value="Portal_Mu"/>
    <property type="match status" value="1"/>
</dbReference>
<dbReference type="OrthoDB" id="5873343at2"/>
<reference evidence="1 2" key="1">
    <citation type="submission" date="2019-02" db="EMBL/GenBank/DDBJ databases">
        <title>Genome sequences of Aliivibrio finisterrensis strains from farmed Atlantic salmon.</title>
        <authorList>
            <person name="Bowman J.P."/>
        </authorList>
    </citation>
    <scope>NUCLEOTIDE SEQUENCE [LARGE SCALE GENOMIC DNA]</scope>
    <source>
        <strain evidence="1 2">A32</strain>
    </source>
</reference>